<feature type="transmembrane region" description="Helical" evidence="1">
    <location>
        <begin position="56"/>
        <end position="77"/>
    </location>
</feature>
<keyword evidence="1" id="KW-0812">Transmembrane</keyword>
<sequence>MAAVFAVLLVLAQIAYPLTDGTARDRVTTLVVVLLAGTALAHAVAALGAAYALRTLAILSGIGLLSELIGTATGYPFGCYGYAVGKLAPALADVPLAVPLAWTGGIYPVWVVAGLLCRTPLARIPLTAVGAVGWDLFLDPQMVGDGQWSWCVTDAGLPGLPAIPLTNYLGWFLVALFMGALMTASERRARRDRDTAGAGPAVPVAVFLWTWLGSALAHLAFLGLPWSAGYGLIGMGLLGVPLLVRGVRAFARERAARRLAS</sequence>
<keyword evidence="1" id="KW-0472">Membrane</keyword>
<dbReference type="PANTHER" id="PTHR39419:SF1">
    <property type="entry name" value="SLL0814 PROTEIN"/>
    <property type="match status" value="1"/>
</dbReference>
<gene>
    <name evidence="2" type="ORF">ACFO0B_28745</name>
</gene>
<proteinExistence type="predicted"/>
<dbReference type="Proteomes" id="UP001595696">
    <property type="component" value="Unassembled WGS sequence"/>
</dbReference>
<dbReference type="PANTHER" id="PTHR39419">
    <property type="entry name" value="SLL0814 PROTEIN"/>
    <property type="match status" value="1"/>
</dbReference>
<dbReference type="RefSeq" id="WP_378617257.1">
    <property type="nucleotide sequence ID" value="NZ_JBHSAX010000033.1"/>
</dbReference>
<dbReference type="EMBL" id="JBHSAX010000033">
    <property type="protein sequence ID" value="MFC3965997.1"/>
    <property type="molecule type" value="Genomic_DNA"/>
</dbReference>
<dbReference type="InterPro" id="IPR007354">
    <property type="entry name" value="CruF-like"/>
</dbReference>
<dbReference type="Pfam" id="PF04240">
    <property type="entry name" value="Caroten_synth"/>
    <property type="match status" value="1"/>
</dbReference>
<keyword evidence="3" id="KW-1185">Reference proteome</keyword>
<comment type="caution">
    <text evidence="2">The sequence shown here is derived from an EMBL/GenBank/DDBJ whole genome shotgun (WGS) entry which is preliminary data.</text>
</comment>
<name>A0ABV8E0Q7_9NOCA</name>
<reference evidence="3" key="1">
    <citation type="journal article" date="2019" name="Int. J. Syst. Evol. Microbiol.">
        <title>The Global Catalogue of Microorganisms (GCM) 10K type strain sequencing project: providing services to taxonomists for standard genome sequencing and annotation.</title>
        <authorList>
            <consortium name="The Broad Institute Genomics Platform"/>
            <consortium name="The Broad Institute Genome Sequencing Center for Infectious Disease"/>
            <person name="Wu L."/>
            <person name="Ma J."/>
        </authorList>
    </citation>
    <scope>NUCLEOTIDE SEQUENCE [LARGE SCALE GENOMIC DNA]</scope>
    <source>
        <strain evidence="3">CGMCC 4.7330</strain>
    </source>
</reference>
<feature type="transmembrane region" description="Helical" evidence="1">
    <location>
        <begin position="227"/>
        <end position="244"/>
    </location>
</feature>
<feature type="transmembrane region" description="Helical" evidence="1">
    <location>
        <begin position="97"/>
        <end position="117"/>
    </location>
</feature>
<feature type="transmembrane region" description="Helical" evidence="1">
    <location>
        <begin position="196"/>
        <end position="221"/>
    </location>
</feature>
<organism evidence="2 3">
    <name type="scientific">Nocardia jiangsuensis</name>
    <dbReference type="NCBI Taxonomy" id="1691563"/>
    <lineage>
        <taxon>Bacteria</taxon>
        <taxon>Bacillati</taxon>
        <taxon>Actinomycetota</taxon>
        <taxon>Actinomycetes</taxon>
        <taxon>Mycobacteriales</taxon>
        <taxon>Nocardiaceae</taxon>
        <taxon>Nocardia</taxon>
    </lineage>
</organism>
<feature type="transmembrane region" description="Helical" evidence="1">
    <location>
        <begin position="163"/>
        <end position="184"/>
    </location>
</feature>
<protein>
    <submittedName>
        <fullName evidence="2">Carotenoid biosynthesis protein</fullName>
    </submittedName>
</protein>
<accession>A0ABV8E0Q7</accession>
<evidence type="ECO:0000313" key="3">
    <source>
        <dbReference type="Proteomes" id="UP001595696"/>
    </source>
</evidence>
<feature type="transmembrane region" description="Helical" evidence="1">
    <location>
        <begin position="27"/>
        <end position="49"/>
    </location>
</feature>
<evidence type="ECO:0000256" key="1">
    <source>
        <dbReference type="SAM" id="Phobius"/>
    </source>
</evidence>
<evidence type="ECO:0000313" key="2">
    <source>
        <dbReference type="EMBL" id="MFC3965997.1"/>
    </source>
</evidence>
<feature type="transmembrane region" description="Helical" evidence="1">
    <location>
        <begin position="124"/>
        <end position="143"/>
    </location>
</feature>
<keyword evidence="1" id="KW-1133">Transmembrane helix</keyword>